<evidence type="ECO:0000259" key="2">
    <source>
        <dbReference type="SMART" id="SM01007"/>
    </source>
</evidence>
<proteinExistence type="inferred from homology"/>
<dbReference type="Gene3D" id="3.40.225.10">
    <property type="entry name" value="Class II aldolase/adducin N-terminal domain"/>
    <property type="match status" value="1"/>
</dbReference>
<dbReference type="NCBIfam" id="NF005451">
    <property type="entry name" value="PRK07044.1"/>
    <property type="match status" value="1"/>
</dbReference>
<dbReference type="InterPro" id="IPR001303">
    <property type="entry name" value="Aldolase_II/adducin_N"/>
</dbReference>
<dbReference type="InterPro" id="IPR051017">
    <property type="entry name" value="Aldolase-II_Adducin_sf"/>
</dbReference>
<evidence type="ECO:0000313" key="4">
    <source>
        <dbReference type="Proteomes" id="UP000219522"/>
    </source>
</evidence>
<name>A0A7Z7I1S8_9BURK</name>
<dbReference type="GO" id="GO:0051015">
    <property type="term" value="F:actin filament binding"/>
    <property type="evidence" value="ECO:0007669"/>
    <property type="project" value="TreeGrafter"/>
</dbReference>
<dbReference type="SMART" id="SM01007">
    <property type="entry name" value="Aldolase_II"/>
    <property type="match status" value="1"/>
</dbReference>
<protein>
    <submittedName>
        <fullName evidence="3">Ribulose-5-phosphate 4-epimerase/Fuculose-1-phosphate aldolase</fullName>
    </submittedName>
</protein>
<comment type="caution">
    <text evidence="3">The sequence shown here is derived from an EMBL/GenBank/DDBJ whole genome shotgun (WGS) entry which is preliminary data.</text>
</comment>
<organism evidence="3 4">
    <name type="scientific">Caballeronia arationis</name>
    <dbReference type="NCBI Taxonomy" id="1777142"/>
    <lineage>
        <taxon>Bacteria</taxon>
        <taxon>Pseudomonadati</taxon>
        <taxon>Pseudomonadota</taxon>
        <taxon>Betaproteobacteria</taxon>
        <taxon>Burkholderiales</taxon>
        <taxon>Burkholderiaceae</taxon>
        <taxon>Caballeronia</taxon>
    </lineage>
</organism>
<dbReference type="EMBL" id="OCSU01000001">
    <property type="protein sequence ID" value="SOE53386.1"/>
    <property type="molecule type" value="Genomic_DNA"/>
</dbReference>
<dbReference type="InterPro" id="IPR036409">
    <property type="entry name" value="Aldolase_II/adducin_N_sf"/>
</dbReference>
<dbReference type="GO" id="GO:0005856">
    <property type="term" value="C:cytoskeleton"/>
    <property type="evidence" value="ECO:0007669"/>
    <property type="project" value="TreeGrafter"/>
</dbReference>
<keyword evidence="4" id="KW-1185">Reference proteome</keyword>
<feature type="domain" description="Class II aldolase/adducin N-terminal" evidence="2">
    <location>
        <begin position="51"/>
        <end position="237"/>
    </location>
</feature>
<evidence type="ECO:0000313" key="3">
    <source>
        <dbReference type="EMBL" id="SOE53386.1"/>
    </source>
</evidence>
<evidence type="ECO:0000256" key="1">
    <source>
        <dbReference type="ARBA" id="ARBA00037961"/>
    </source>
</evidence>
<reference evidence="3 4" key="1">
    <citation type="submission" date="2017-09" db="EMBL/GenBank/DDBJ databases">
        <authorList>
            <person name="Varghese N."/>
            <person name="Submissions S."/>
        </authorList>
    </citation>
    <scope>NUCLEOTIDE SEQUENCE [LARGE SCALE GENOMIC DNA]</scope>
    <source>
        <strain evidence="3 4">OK806</strain>
    </source>
</reference>
<dbReference type="PANTHER" id="PTHR10672">
    <property type="entry name" value="ADDUCIN"/>
    <property type="match status" value="1"/>
</dbReference>
<accession>A0A7Z7I1S8</accession>
<dbReference type="AlphaFoldDB" id="A0A7Z7I1S8"/>
<dbReference type="SUPFAM" id="SSF53639">
    <property type="entry name" value="AraD/HMP-PK domain-like"/>
    <property type="match status" value="1"/>
</dbReference>
<dbReference type="PANTHER" id="PTHR10672:SF3">
    <property type="entry name" value="PROTEIN HU-LI TAI SHAO"/>
    <property type="match status" value="1"/>
</dbReference>
<dbReference type="Proteomes" id="UP000219522">
    <property type="component" value="Unassembled WGS sequence"/>
</dbReference>
<gene>
    <name evidence="3" type="ORF">SAMN05446927_0643</name>
</gene>
<comment type="similarity">
    <text evidence="1">Belongs to the aldolase class II family.</text>
</comment>
<sequence>MQFDGCFAVDEHYAPGPPADQGDTLNMEALQEAHQHASATTSDSDERKCRRELAALYRLIAHFRMTDMIDTHISARLPGGKPTFLINRYGVLFHEMRASDLVKIDHLGNVIDERAKDDPSAFRVNAAGFTIHSAIHMAREDLHFVIHTHTAAGTAVAAQEHGLLPITQHALKFFEKLGYHDYEGIALNHAERERLVRDLGSHKAMILRNHGLLAAGRTVAEAFHEIYFLERACQAQVQALAGGSAMRIPSVEVCRLTASQFDRDESAEIMDMAWNAALRLIDDSAFDYRS</sequence>
<dbReference type="Pfam" id="PF00596">
    <property type="entry name" value="Aldolase_II"/>
    <property type="match status" value="1"/>
</dbReference>